<dbReference type="OrthoDB" id="670500at2"/>
<comment type="caution">
    <text evidence="2">The sequence shown here is derived from an EMBL/GenBank/DDBJ whole genome shotgun (WGS) entry which is preliminary data.</text>
</comment>
<dbReference type="InterPro" id="IPR056094">
    <property type="entry name" value="DUF7677"/>
</dbReference>
<evidence type="ECO:0000313" key="3">
    <source>
        <dbReference type="Proteomes" id="UP000240572"/>
    </source>
</evidence>
<feature type="domain" description="DUF7677" evidence="1">
    <location>
        <begin position="2"/>
        <end position="107"/>
    </location>
</feature>
<protein>
    <recommendedName>
        <fullName evidence="1">DUF7677 domain-containing protein</fullName>
    </recommendedName>
</protein>
<evidence type="ECO:0000259" key="1">
    <source>
        <dbReference type="Pfam" id="PF24725"/>
    </source>
</evidence>
<dbReference type="RefSeq" id="WP_106524608.1">
    <property type="nucleotide sequence ID" value="NZ_PYGD01000010.1"/>
</dbReference>
<accession>A0A2P8CXV0</accession>
<dbReference type="Proteomes" id="UP000240572">
    <property type="component" value="Unassembled WGS sequence"/>
</dbReference>
<gene>
    <name evidence="2" type="ORF">B0I18_110106</name>
</gene>
<evidence type="ECO:0000313" key="2">
    <source>
        <dbReference type="EMBL" id="PSK89805.1"/>
    </source>
</evidence>
<reference evidence="2 3" key="1">
    <citation type="submission" date="2018-03" db="EMBL/GenBank/DDBJ databases">
        <title>Genomic Encyclopedia of Type Strains, Phase III (KMG-III): the genomes of soil and plant-associated and newly described type strains.</title>
        <authorList>
            <person name="Whitman W."/>
        </authorList>
    </citation>
    <scope>NUCLEOTIDE SEQUENCE [LARGE SCALE GENOMIC DNA]</scope>
    <source>
        <strain evidence="2 3">CGMCC 1.12700</strain>
    </source>
</reference>
<dbReference type="EMBL" id="PYGD01000010">
    <property type="protein sequence ID" value="PSK89805.1"/>
    <property type="molecule type" value="Genomic_DNA"/>
</dbReference>
<organism evidence="2 3">
    <name type="scientific">Taibaiella chishuiensis</name>
    <dbReference type="NCBI Taxonomy" id="1434707"/>
    <lineage>
        <taxon>Bacteria</taxon>
        <taxon>Pseudomonadati</taxon>
        <taxon>Bacteroidota</taxon>
        <taxon>Chitinophagia</taxon>
        <taxon>Chitinophagales</taxon>
        <taxon>Chitinophagaceae</taxon>
        <taxon>Taibaiella</taxon>
    </lineage>
</organism>
<dbReference type="Pfam" id="PF24725">
    <property type="entry name" value="DUF7677"/>
    <property type="match status" value="1"/>
</dbReference>
<proteinExistence type="predicted"/>
<name>A0A2P8CXV0_9BACT</name>
<sequence>MQLSDDFKSALRHFVYYYTNGTLPYVIGDDNLLKGIDYREMLKDEASLVEMAYTIFINNITMDATGKVLNHTHAMKRAAQLIRAVCCEEGEEYTVVPGFEEWETRLY</sequence>
<keyword evidence="3" id="KW-1185">Reference proteome</keyword>
<dbReference type="AlphaFoldDB" id="A0A2P8CXV0"/>